<dbReference type="PANTHER" id="PTHR18905:SF13">
    <property type="entry name" value="NON-CENTROSOMAL MICROTUBULE ARRAY"/>
    <property type="match status" value="1"/>
</dbReference>
<feature type="compositionally biased region" description="Polar residues" evidence="6">
    <location>
        <begin position="87"/>
        <end position="104"/>
    </location>
</feature>
<keyword evidence="4" id="KW-0206">Cytoskeleton</keyword>
<evidence type="ECO:0000256" key="5">
    <source>
        <dbReference type="SAM" id="Coils"/>
    </source>
</evidence>
<evidence type="ECO:0000256" key="6">
    <source>
        <dbReference type="SAM" id="MobiDB-lite"/>
    </source>
</evidence>
<feature type="coiled-coil region" evidence="5">
    <location>
        <begin position="520"/>
        <end position="547"/>
    </location>
</feature>
<sequence length="927" mass="102398">MPHMGSLAMDSVCMNHYEKQLYTVFKTFDVDNEEALDRSAVLKLCDALQLEDRGSALVDTLFERCSERVTFTQFRNGLLSVLGGGETTPSSSPKHIATDTSQTLASTAPSSATVVPVSSHSDDDSSGREVAPKFVFGSKKYGRRSRPQRSSAMSDDTHTPRAASVSRLDSDNKRARSSQRMKCRRSASAMDNRNHELNYDDETTHGDFEHDRRIDCEQALALCCELRMDGIDRRLIERIFEESPSAETTVGEFFERLNVSLTSSIEGAQDTSTATPLNSDYVIDHETGIPSMLVIEAWENAGVPRPRRLMLELGFTSSVVRPPDIEHALEDEIRALPEPLDDRRDAHTMLLVAALELARLRLKFAKQRADVTAAERDKLRADVAEANRRACLLAQDVDESHARMEAELAANVRRAESKHAEAAKIAAAEIAAERERAAAIKVLQEAELARRAENEARLRTEIEVQTSRILELETRAATAENRASLAEREAIRLASELTEATASLNRKQGAVDAGVEDASATELAARLDDLRRENKLLRDRNDELCCALEARAREGEVPPVAYGDLSAELGSLLTSQHAEECDSSPTSIDQKVIGHTEATRRLRSIFDSVQAMPSPAKNECQSCSTLEAVIAGIQMKVRELSDCVILMEEAEMPLYATTEASVQTEPLSELTSNTKSEGVNLIKEMDTLKEQLAEAERRHNDEKQKQSELIKELETSLEQMKSEYDKCEEYWNNKLEEERDMYNEEQRLGDERLAELVAKISEYERQFAPAGGTLPTIEERCGLEAQVADLEEEFATYRKTKEEELRVRDSEIARLTEQIEALQRRVEAASGPEGRRRRGGGSGGSGSGGGGGCGGGGAACSCASLAERCRRLAAERGAGAREAAALRARAARAEGLARRLHARLAAADLLVKDLYVENCHLAHRRPL</sequence>
<comment type="subcellular location">
    <subcellularLocation>
        <location evidence="1">Cytoplasm</location>
        <location evidence="1">Cytoskeleton</location>
        <location evidence="1">Microtubule organizing center</location>
        <location evidence="1">Centrosome</location>
    </subcellularLocation>
</comment>
<proteinExistence type="predicted"/>
<feature type="compositionally biased region" description="Low complexity" evidence="6">
    <location>
        <begin position="105"/>
        <end position="119"/>
    </location>
</feature>
<evidence type="ECO:0000313" key="7">
    <source>
        <dbReference type="Proteomes" id="UP001652740"/>
    </source>
</evidence>
<dbReference type="PANTHER" id="PTHR18905">
    <property type="entry name" value="NINEIN"/>
    <property type="match status" value="1"/>
</dbReference>
<evidence type="ECO:0000313" key="8">
    <source>
        <dbReference type="RefSeq" id="XP_052754735.1"/>
    </source>
</evidence>
<feature type="compositionally biased region" description="Basic residues" evidence="6">
    <location>
        <begin position="175"/>
        <end position="185"/>
    </location>
</feature>
<organism evidence="7 8">
    <name type="scientific">Galleria mellonella</name>
    <name type="common">Greater wax moth</name>
    <dbReference type="NCBI Taxonomy" id="7137"/>
    <lineage>
        <taxon>Eukaryota</taxon>
        <taxon>Metazoa</taxon>
        <taxon>Ecdysozoa</taxon>
        <taxon>Arthropoda</taxon>
        <taxon>Hexapoda</taxon>
        <taxon>Insecta</taxon>
        <taxon>Pterygota</taxon>
        <taxon>Neoptera</taxon>
        <taxon>Endopterygota</taxon>
        <taxon>Lepidoptera</taxon>
        <taxon>Glossata</taxon>
        <taxon>Ditrysia</taxon>
        <taxon>Pyraloidea</taxon>
        <taxon>Pyralidae</taxon>
        <taxon>Galleriinae</taxon>
        <taxon>Galleria</taxon>
    </lineage>
</organism>
<evidence type="ECO:0000256" key="4">
    <source>
        <dbReference type="ARBA" id="ARBA00023212"/>
    </source>
</evidence>
<reference evidence="8" key="1">
    <citation type="submission" date="2025-08" db="UniProtKB">
        <authorList>
            <consortium name="RefSeq"/>
        </authorList>
    </citation>
    <scope>IDENTIFICATION</scope>
    <source>
        <tissue evidence="8">Whole larvae</tissue>
    </source>
</reference>
<name>A0ABM3MU30_GALME</name>
<gene>
    <name evidence="8" type="primary">LOC113512487</name>
</gene>
<keyword evidence="7" id="KW-1185">Reference proteome</keyword>
<dbReference type="RefSeq" id="XP_052754735.1">
    <property type="nucleotide sequence ID" value="XM_052898775.1"/>
</dbReference>
<feature type="compositionally biased region" description="Basic and acidic residues" evidence="6">
    <location>
        <begin position="120"/>
        <end position="131"/>
    </location>
</feature>
<feature type="coiled-coil region" evidence="5">
    <location>
        <begin position="462"/>
        <end position="496"/>
    </location>
</feature>
<keyword evidence="5" id="KW-0175">Coiled coil</keyword>
<dbReference type="Proteomes" id="UP001652740">
    <property type="component" value="Unplaced"/>
</dbReference>
<evidence type="ECO:0000256" key="2">
    <source>
        <dbReference type="ARBA" id="ARBA00022490"/>
    </source>
</evidence>
<keyword evidence="2" id="KW-0963">Cytoplasm</keyword>
<feature type="region of interest" description="Disordered" evidence="6">
    <location>
        <begin position="85"/>
        <end position="190"/>
    </location>
</feature>
<feature type="region of interest" description="Disordered" evidence="6">
    <location>
        <begin position="823"/>
        <end position="850"/>
    </location>
</feature>
<feature type="coiled-coil region" evidence="5">
    <location>
        <begin position="357"/>
        <end position="389"/>
    </location>
</feature>
<protein>
    <submittedName>
        <fullName evidence="8">Blastoderm-specific protein 25D</fullName>
    </submittedName>
</protein>
<feature type="coiled-coil region" evidence="5">
    <location>
        <begin position="678"/>
        <end position="730"/>
    </location>
</feature>
<evidence type="ECO:0000256" key="1">
    <source>
        <dbReference type="ARBA" id="ARBA00004300"/>
    </source>
</evidence>
<keyword evidence="3" id="KW-0597">Phosphoprotein</keyword>
<evidence type="ECO:0000256" key="3">
    <source>
        <dbReference type="ARBA" id="ARBA00022553"/>
    </source>
</evidence>
<feature type="compositionally biased region" description="Gly residues" evidence="6">
    <location>
        <begin position="840"/>
        <end position="850"/>
    </location>
</feature>
<accession>A0ABM3MU30</accession>
<dbReference type="GeneID" id="113512487"/>